<sequence length="595" mass="66471">MVALCSPVPEYAKGWISRICSRLRFGFFLLKDSEPKILSQPSTRPPRSKFFASLSISISFTALYSCHSVLGYVHFASYLCSLGVCLNVPMENLAEPISLRLFKTLSIVEHVAMAHVLSTSCCLKISSSKESYFKSSNDNFTSFSASFTSKICKSPVPRLVWQEKRLPRKCIFRATTLPANQEAPATQSSSGSLDASSELSKTQRVMVIGGDGYCGWATALHLSKKGYEVAIVDNLVRRLFDHQLSLDSLTPISSIHNRIRCWKSITGKTIELFIGDICDFEFLTETFKSFEPDAVVHFGEQRSAPYSMIDRSRAVFTQHNNVIGTLNVLFAIKEFREDCHLVKLGTMGEYGTPNIDIEEGYITITHNGRTDTLPYPKQASSFYHLSKVHDSHNIAFTCKAWGIRATDLNQGVVYGLRTEETAMHEELYNRFDYDGVFGTALNRFCVQAAVGHPLTVYGKGGQTRGYLDIRDTVQCVELAIANPANPGEFRVFNQFTEQFSVNELAALVTKAGEKLGLNVQTITVPNPRVEAEEHYYNAKHTKLVELGLKPHLLSDSLLDSLLNFAIKFKDRVDTKQIMPSVSWRKIGVKPRTIAA</sequence>
<feature type="domain" description="NAD-dependent epimerase/dehydratase" evidence="2">
    <location>
        <begin position="205"/>
        <end position="493"/>
    </location>
</feature>
<dbReference type="EMBL" id="OZ021737">
    <property type="protein sequence ID" value="CAK9317361.1"/>
    <property type="molecule type" value="Genomic_DNA"/>
</dbReference>
<evidence type="ECO:0000259" key="2">
    <source>
        <dbReference type="Pfam" id="PF01370"/>
    </source>
</evidence>
<dbReference type="Gene3D" id="3.90.25.10">
    <property type="entry name" value="UDP-galactose 4-epimerase, domain 1"/>
    <property type="match status" value="1"/>
</dbReference>
<accession>A0ABP0YE24</accession>
<dbReference type="InterPro" id="IPR036291">
    <property type="entry name" value="NAD(P)-bd_dom_sf"/>
</dbReference>
<reference evidence="3 4" key="1">
    <citation type="submission" date="2024-03" db="EMBL/GenBank/DDBJ databases">
        <authorList>
            <person name="Gkanogiannis A."/>
            <person name="Becerra Lopez-Lavalle L."/>
        </authorList>
    </citation>
    <scope>NUCLEOTIDE SEQUENCE [LARGE SCALE GENOMIC DNA]</scope>
</reference>
<dbReference type="SUPFAM" id="SSF51735">
    <property type="entry name" value="NAD(P)-binding Rossmann-fold domains"/>
    <property type="match status" value="1"/>
</dbReference>
<dbReference type="Gene3D" id="3.40.50.720">
    <property type="entry name" value="NAD(P)-binding Rossmann-like Domain"/>
    <property type="match status" value="1"/>
</dbReference>
<comment type="similarity">
    <text evidence="1">Belongs to the NAD(P)-dependent epimerase/dehydratase family.</text>
</comment>
<protein>
    <recommendedName>
        <fullName evidence="2">NAD-dependent epimerase/dehydratase domain-containing protein</fullName>
    </recommendedName>
</protein>
<gene>
    <name evidence="3" type="ORF">CITCOLO1_LOCUS9264</name>
</gene>
<evidence type="ECO:0000256" key="1">
    <source>
        <dbReference type="ARBA" id="ARBA00007637"/>
    </source>
</evidence>
<proteinExistence type="inferred from homology"/>
<dbReference type="Pfam" id="PF01370">
    <property type="entry name" value="Epimerase"/>
    <property type="match status" value="1"/>
</dbReference>
<dbReference type="CDD" id="cd05255">
    <property type="entry name" value="SQD1_like_SDR_e"/>
    <property type="match status" value="1"/>
</dbReference>
<dbReference type="Proteomes" id="UP001642487">
    <property type="component" value="Chromosome 3"/>
</dbReference>
<name>A0ABP0YE24_9ROSI</name>
<evidence type="ECO:0000313" key="3">
    <source>
        <dbReference type="EMBL" id="CAK9317361.1"/>
    </source>
</evidence>
<dbReference type="PANTHER" id="PTHR43000">
    <property type="entry name" value="DTDP-D-GLUCOSE 4,6-DEHYDRATASE-RELATED"/>
    <property type="match status" value="1"/>
</dbReference>
<keyword evidence="4" id="KW-1185">Reference proteome</keyword>
<dbReference type="InterPro" id="IPR001509">
    <property type="entry name" value="Epimerase_deHydtase"/>
</dbReference>
<organism evidence="3 4">
    <name type="scientific">Citrullus colocynthis</name>
    <name type="common">colocynth</name>
    <dbReference type="NCBI Taxonomy" id="252529"/>
    <lineage>
        <taxon>Eukaryota</taxon>
        <taxon>Viridiplantae</taxon>
        <taxon>Streptophyta</taxon>
        <taxon>Embryophyta</taxon>
        <taxon>Tracheophyta</taxon>
        <taxon>Spermatophyta</taxon>
        <taxon>Magnoliopsida</taxon>
        <taxon>eudicotyledons</taxon>
        <taxon>Gunneridae</taxon>
        <taxon>Pentapetalae</taxon>
        <taxon>rosids</taxon>
        <taxon>fabids</taxon>
        <taxon>Cucurbitales</taxon>
        <taxon>Cucurbitaceae</taxon>
        <taxon>Benincaseae</taxon>
        <taxon>Citrullus</taxon>
    </lineage>
</organism>
<evidence type="ECO:0000313" key="4">
    <source>
        <dbReference type="Proteomes" id="UP001642487"/>
    </source>
</evidence>